<evidence type="ECO:0000256" key="4">
    <source>
        <dbReference type="PROSITE-ProRule" id="PRU00335"/>
    </source>
</evidence>
<dbReference type="SUPFAM" id="SSF46689">
    <property type="entry name" value="Homeodomain-like"/>
    <property type="match status" value="1"/>
</dbReference>
<keyword evidence="2 4" id="KW-0238">DNA-binding</keyword>
<dbReference type="PROSITE" id="PS50977">
    <property type="entry name" value="HTH_TETR_2"/>
    <property type="match status" value="1"/>
</dbReference>
<evidence type="ECO:0000256" key="2">
    <source>
        <dbReference type="ARBA" id="ARBA00023125"/>
    </source>
</evidence>
<reference evidence="6 7" key="1">
    <citation type="submission" date="2016-10" db="EMBL/GenBank/DDBJ databases">
        <authorList>
            <person name="de Groot N.N."/>
        </authorList>
    </citation>
    <scope>NUCLEOTIDE SEQUENCE [LARGE SCALE GENOMIC DNA]</scope>
    <source>
        <strain evidence="6 7">MON 2.2</strain>
    </source>
</reference>
<proteinExistence type="predicted"/>
<dbReference type="SUPFAM" id="SSF48498">
    <property type="entry name" value="Tetracyclin repressor-like, C-terminal domain"/>
    <property type="match status" value="1"/>
</dbReference>
<evidence type="ECO:0000313" key="7">
    <source>
        <dbReference type="Proteomes" id="UP000198546"/>
    </source>
</evidence>
<dbReference type="InterPro" id="IPR009057">
    <property type="entry name" value="Homeodomain-like_sf"/>
</dbReference>
<keyword evidence="3" id="KW-0804">Transcription</keyword>
<evidence type="ECO:0000256" key="1">
    <source>
        <dbReference type="ARBA" id="ARBA00023015"/>
    </source>
</evidence>
<feature type="DNA-binding region" description="H-T-H motif" evidence="4">
    <location>
        <begin position="18"/>
        <end position="37"/>
    </location>
</feature>
<evidence type="ECO:0000259" key="5">
    <source>
        <dbReference type="PROSITE" id="PS50977"/>
    </source>
</evidence>
<dbReference type="InterPro" id="IPR001647">
    <property type="entry name" value="HTH_TetR"/>
</dbReference>
<keyword evidence="1" id="KW-0805">Transcription regulation</keyword>
<dbReference type="InterPro" id="IPR025996">
    <property type="entry name" value="MT1864/Rv1816-like_C"/>
</dbReference>
<dbReference type="Pfam" id="PF00440">
    <property type="entry name" value="TetR_N"/>
    <property type="match status" value="1"/>
</dbReference>
<keyword evidence="7" id="KW-1185">Reference proteome</keyword>
<dbReference type="Gene3D" id="1.10.10.60">
    <property type="entry name" value="Homeodomain-like"/>
    <property type="match status" value="1"/>
</dbReference>
<dbReference type="Proteomes" id="UP000198546">
    <property type="component" value="Chromosome i"/>
</dbReference>
<feature type="domain" description="HTH tetR-type" evidence="5">
    <location>
        <begin position="1"/>
        <end position="55"/>
    </location>
</feature>
<dbReference type="Gene3D" id="1.10.357.10">
    <property type="entry name" value="Tetracycline Repressor, domain 2"/>
    <property type="match status" value="1"/>
</dbReference>
<evidence type="ECO:0000313" key="6">
    <source>
        <dbReference type="EMBL" id="SDD91589.1"/>
    </source>
</evidence>
<dbReference type="GO" id="GO:0003677">
    <property type="term" value="F:DNA binding"/>
    <property type="evidence" value="ECO:0007669"/>
    <property type="project" value="UniProtKB-UniRule"/>
</dbReference>
<evidence type="ECO:0000256" key="3">
    <source>
        <dbReference type="ARBA" id="ARBA00023163"/>
    </source>
</evidence>
<dbReference type="EMBL" id="LT629688">
    <property type="protein sequence ID" value="SDD91589.1"/>
    <property type="molecule type" value="Genomic_DNA"/>
</dbReference>
<dbReference type="STRING" id="675864.SAMN04489747_2048"/>
<organism evidence="6 7">
    <name type="scientific">Auraticoccus monumenti</name>
    <dbReference type="NCBI Taxonomy" id="675864"/>
    <lineage>
        <taxon>Bacteria</taxon>
        <taxon>Bacillati</taxon>
        <taxon>Actinomycetota</taxon>
        <taxon>Actinomycetes</taxon>
        <taxon>Propionibacteriales</taxon>
        <taxon>Propionibacteriaceae</taxon>
        <taxon>Auraticoccus</taxon>
    </lineage>
</organism>
<dbReference type="Pfam" id="PF13305">
    <property type="entry name" value="TetR_C_33"/>
    <property type="match status" value="1"/>
</dbReference>
<name>A0A1G6YMF6_9ACTN</name>
<accession>A0A1G6YMF6</accession>
<protein>
    <submittedName>
        <fullName evidence="6">DNA-binding transcriptional regulator, AcrR family</fullName>
    </submittedName>
</protein>
<dbReference type="InterPro" id="IPR036271">
    <property type="entry name" value="Tet_transcr_reg_TetR-rel_C_sf"/>
</dbReference>
<sequence>MTEAGAALVDEIGFEQLSMGLLAERLGVRTPSLYRHVASQADLAHRIAVLAMTELADAVRDATQGRSEKEALAAGAHAMRTYVLIHPGRYAAGNAAIVTGPEDPLVPAVGRVLESWTAMLHGYRLDPDQSVHALRMLRSTLHGFAALEAIGSFQLDTDLDESFSWMLDFIDQGLRARRPDPLPAR</sequence>
<gene>
    <name evidence="6" type="ORF">SAMN04489747_2048</name>
</gene>
<dbReference type="AlphaFoldDB" id="A0A1G6YMF6"/>